<gene>
    <name evidence="6" type="ORF">Bxe_C0944</name>
</gene>
<dbReference type="PANTHER" id="PTHR36923:SF3">
    <property type="entry name" value="FERREDOXIN"/>
    <property type="match status" value="1"/>
</dbReference>
<evidence type="ECO:0000313" key="6">
    <source>
        <dbReference type="EMBL" id="ABE36819.1"/>
    </source>
</evidence>
<dbReference type="RefSeq" id="WP_011494066.1">
    <property type="nucleotide sequence ID" value="NC_007953.1"/>
</dbReference>
<protein>
    <submittedName>
        <fullName evidence="6">Ferredoxin</fullName>
    </submittedName>
</protein>
<organism evidence="6 7">
    <name type="scientific">Paraburkholderia xenovorans (strain LB400)</name>
    <dbReference type="NCBI Taxonomy" id="266265"/>
    <lineage>
        <taxon>Bacteria</taxon>
        <taxon>Pseudomonadati</taxon>
        <taxon>Pseudomonadota</taxon>
        <taxon>Betaproteobacteria</taxon>
        <taxon>Burkholderiales</taxon>
        <taxon>Burkholderiaceae</taxon>
        <taxon>Paraburkholderia</taxon>
    </lineage>
</organism>
<keyword evidence="1" id="KW-0813">Transport</keyword>
<dbReference type="KEGG" id="bxe:Bxe_C0944"/>
<reference evidence="6 7" key="1">
    <citation type="journal article" date="2006" name="Proc. Natl. Acad. Sci. U.S.A.">
        <title>Burkholderia xenovorans LB400 harbors a multi-replicon, 9.73-Mbp genome shaped for versatility.</title>
        <authorList>
            <person name="Chain P.S."/>
            <person name="Denef V.J."/>
            <person name="Konstantinidis K.T."/>
            <person name="Vergez L.M."/>
            <person name="Agullo L."/>
            <person name="Reyes V.L."/>
            <person name="Hauser L."/>
            <person name="Cordova M."/>
            <person name="Gomez L."/>
            <person name="Gonzalez M."/>
            <person name="Land M."/>
            <person name="Lao V."/>
            <person name="Larimer F."/>
            <person name="LiPuma J.J."/>
            <person name="Mahenthiralingam E."/>
            <person name="Malfatti S.A."/>
            <person name="Marx C.J."/>
            <person name="Parnell J.J."/>
            <person name="Ramette A."/>
            <person name="Richardson P."/>
            <person name="Seeger M."/>
            <person name="Smith D."/>
            <person name="Spilker T."/>
            <person name="Sul W.J."/>
            <person name="Tsoi T.V."/>
            <person name="Ulrich L.E."/>
            <person name="Zhulin I.B."/>
            <person name="Tiedje J.M."/>
        </authorList>
    </citation>
    <scope>NUCLEOTIDE SEQUENCE [LARGE SCALE GENOMIC DNA]</scope>
    <source>
        <strain evidence="6 7">LB400</strain>
    </source>
</reference>
<keyword evidence="4" id="KW-0408">Iron</keyword>
<dbReference type="EMBL" id="CP000272">
    <property type="protein sequence ID" value="ABE36819.1"/>
    <property type="molecule type" value="Genomic_DNA"/>
</dbReference>
<keyword evidence="3" id="KW-0249">Electron transport</keyword>
<evidence type="ECO:0000256" key="3">
    <source>
        <dbReference type="ARBA" id="ARBA00022982"/>
    </source>
</evidence>
<dbReference type="SUPFAM" id="SSF54862">
    <property type="entry name" value="4Fe-4S ferredoxins"/>
    <property type="match status" value="1"/>
</dbReference>
<dbReference type="AlphaFoldDB" id="Q13GH0"/>
<evidence type="ECO:0000256" key="1">
    <source>
        <dbReference type="ARBA" id="ARBA00022448"/>
    </source>
</evidence>
<proteinExistence type="predicted"/>
<dbReference type="GO" id="GO:0046872">
    <property type="term" value="F:metal ion binding"/>
    <property type="evidence" value="ECO:0007669"/>
    <property type="project" value="UniProtKB-KW"/>
</dbReference>
<dbReference type="Gene3D" id="3.30.70.20">
    <property type="match status" value="1"/>
</dbReference>
<dbReference type="KEGG" id="bxb:DR64_7506"/>
<accession>Q13GH0</accession>
<keyword evidence="2" id="KW-0479">Metal-binding</keyword>
<sequence>MPANDIVEVPAGAPAPSVVVTIHPEKCIGAGYCVEEAADVFAQDDDDGMVVLLVSNPSPERKAAVLNAARRCPVMAIEIRE</sequence>
<keyword evidence="7" id="KW-1185">Reference proteome</keyword>
<dbReference type="Pfam" id="PF13370">
    <property type="entry name" value="Fer4_13"/>
    <property type="match status" value="1"/>
</dbReference>
<keyword evidence="5" id="KW-0411">Iron-sulfur</keyword>
<dbReference type="eggNOG" id="COG1141">
    <property type="taxonomic scope" value="Bacteria"/>
</dbReference>
<evidence type="ECO:0000256" key="5">
    <source>
        <dbReference type="ARBA" id="ARBA00023014"/>
    </source>
</evidence>
<evidence type="ECO:0000313" key="7">
    <source>
        <dbReference type="Proteomes" id="UP000001817"/>
    </source>
</evidence>
<dbReference type="STRING" id="266265.Bxe_C0944"/>
<evidence type="ECO:0000256" key="2">
    <source>
        <dbReference type="ARBA" id="ARBA00022723"/>
    </source>
</evidence>
<dbReference type="InterPro" id="IPR051269">
    <property type="entry name" value="Fe-S_cluster_ET"/>
</dbReference>
<dbReference type="PANTHER" id="PTHR36923">
    <property type="entry name" value="FERREDOXIN"/>
    <property type="match status" value="1"/>
</dbReference>
<name>Q13GH0_PARXL</name>
<dbReference type="GO" id="GO:0051536">
    <property type="term" value="F:iron-sulfur cluster binding"/>
    <property type="evidence" value="ECO:0007669"/>
    <property type="project" value="UniProtKB-KW"/>
</dbReference>
<dbReference type="Proteomes" id="UP000001817">
    <property type="component" value="Chromosome 3"/>
</dbReference>
<evidence type="ECO:0000256" key="4">
    <source>
        <dbReference type="ARBA" id="ARBA00023004"/>
    </source>
</evidence>